<proteinExistence type="inferred from homology"/>
<feature type="domain" description="NAD-dependent epimerase/dehydratase" evidence="2">
    <location>
        <begin position="14"/>
        <end position="224"/>
    </location>
</feature>
<evidence type="ECO:0000259" key="2">
    <source>
        <dbReference type="Pfam" id="PF01370"/>
    </source>
</evidence>
<dbReference type="EMBL" id="JACHIA010000005">
    <property type="protein sequence ID" value="MBB6070491.1"/>
    <property type="molecule type" value="Genomic_DNA"/>
</dbReference>
<dbReference type="InterPro" id="IPR001509">
    <property type="entry name" value="Epimerase_deHydtase"/>
</dbReference>
<protein>
    <recommendedName>
        <fullName evidence="6">TIGR01777 family protein</fullName>
    </recommendedName>
</protein>
<dbReference type="NCBIfam" id="TIGR01777">
    <property type="entry name" value="yfcH"/>
    <property type="match status" value="1"/>
</dbReference>
<dbReference type="Proteomes" id="UP000582837">
    <property type="component" value="Unassembled WGS sequence"/>
</dbReference>
<dbReference type="CDD" id="cd05242">
    <property type="entry name" value="SDR_a8"/>
    <property type="match status" value="1"/>
</dbReference>
<sequence length="307" mass="32692">MSDTSPAAAGTMRVAVTGATGLIGSALVDRLTRDGHTVVRVVRGRAGPGDVAWDPEAETIDSAALEGVDAIVHLAGENVGTRWNDEKKRRIMDSRVKGTRLIAHAAAHMTRQPRVFVQAAATGIYGARGDEALNESSAPGKGFLADVGRAWEGASSLAEEAGIRVVKLRFGVVLSARGGALKQLLLPFRMGVGGPVGTGRQWMPWLSLDDAVEMIVVSLRDPRYKGPINAIAASVRNQDFTRALGRAVHRPALIPTPAFALRALFGEMADETLLGSQNAEPRRLKELGFRYLHPTMEDALHAALRGG</sequence>
<comment type="caution">
    <text evidence="4">The sequence shown here is derived from an EMBL/GenBank/DDBJ whole genome shotgun (WGS) entry which is preliminary data.</text>
</comment>
<evidence type="ECO:0000313" key="5">
    <source>
        <dbReference type="Proteomes" id="UP000582837"/>
    </source>
</evidence>
<dbReference type="SUPFAM" id="SSF51735">
    <property type="entry name" value="NAD(P)-binding Rossmann-fold domains"/>
    <property type="match status" value="1"/>
</dbReference>
<dbReference type="Gene3D" id="3.40.50.720">
    <property type="entry name" value="NAD(P)-binding Rossmann-like Domain"/>
    <property type="match status" value="1"/>
</dbReference>
<organism evidence="4 5">
    <name type="scientific">Longimicrobium terrae</name>
    <dbReference type="NCBI Taxonomy" id="1639882"/>
    <lineage>
        <taxon>Bacteria</taxon>
        <taxon>Pseudomonadati</taxon>
        <taxon>Gemmatimonadota</taxon>
        <taxon>Longimicrobiia</taxon>
        <taxon>Longimicrobiales</taxon>
        <taxon>Longimicrobiaceae</taxon>
        <taxon>Longimicrobium</taxon>
    </lineage>
</organism>
<evidence type="ECO:0000313" key="4">
    <source>
        <dbReference type="EMBL" id="MBB6070491.1"/>
    </source>
</evidence>
<dbReference type="Pfam" id="PF01370">
    <property type="entry name" value="Epimerase"/>
    <property type="match status" value="1"/>
</dbReference>
<evidence type="ECO:0000259" key="3">
    <source>
        <dbReference type="Pfam" id="PF08338"/>
    </source>
</evidence>
<evidence type="ECO:0000256" key="1">
    <source>
        <dbReference type="ARBA" id="ARBA00009353"/>
    </source>
</evidence>
<dbReference type="InterPro" id="IPR036291">
    <property type="entry name" value="NAD(P)-bd_dom_sf"/>
</dbReference>
<reference evidence="4 5" key="1">
    <citation type="submission" date="2020-08" db="EMBL/GenBank/DDBJ databases">
        <title>Genomic Encyclopedia of Type Strains, Phase IV (KMG-IV): sequencing the most valuable type-strain genomes for metagenomic binning, comparative biology and taxonomic classification.</title>
        <authorList>
            <person name="Goeker M."/>
        </authorList>
    </citation>
    <scope>NUCLEOTIDE SEQUENCE [LARGE SCALE GENOMIC DNA]</scope>
    <source>
        <strain evidence="4 5">DSM 29007</strain>
    </source>
</reference>
<dbReference type="RefSeq" id="WP_205761423.1">
    <property type="nucleotide sequence ID" value="NZ_JABDTL010000001.1"/>
</dbReference>
<name>A0A841GXK7_9BACT</name>
<keyword evidence="5" id="KW-1185">Reference proteome</keyword>
<dbReference type="PANTHER" id="PTHR11092:SF0">
    <property type="entry name" value="EPIMERASE FAMILY PROTEIN SDR39U1"/>
    <property type="match status" value="1"/>
</dbReference>
<dbReference type="Pfam" id="PF08338">
    <property type="entry name" value="DUF1731"/>
    <property type="match status" value="1"/>
</dbReference>
<accession>A0A841GXK7</accession>
<dbReference type="InterPro" id="IPR013549">
    <property type="entry name" value="DUF1731"/>
</dbReference>
<dbReference type="InterPro" id="IPR010099">
    <property type="entry name" value="SDR39U1"/>
</dbReference>
<dbReference type="AlphaFoldDB" id="A0A841GXK7"/>
<evidence type="ECO:0008006" key="6">
    <source>
        <dbReference type="Google" id="ProtNLM"/>
    </source>
</evidence>
<comment type="similarity">
    <text evidence="1">Belongs to the NAD(P)-dependent epimerase/dehydratase family. SDR39U1 subfamily.</text>
</comment>
<feature type="domain" description="DUF1731" evidence="3">
    <location>
        <begin position="256"/>
        <end position="302"/>
    </location>
</feature>
<gene>
    <name evidence="4" type="ORF">HNQ61_002112</name>
</gene>
<dbReference type="PANTHER" id="PTHR11092">
    <property type="entry name" value="SUGAR NUCLEOTIDE EPIMERASE RELATED"/>
    <property type="match status" value="1"/>
</dbReference>